<accession>A0A8J7GAU0</accession>
<organism evidence="7 8">
    <name type="scientific">Longispora fulva</name>
    <dbReference type="NCBI Taxonomy" id="619741"/>
    <lineage>
        <taxon>Bacteria</taxon>
        <taxon>Bacillati</taxon>
        <taxon>Actinomycetota</taxon>
        <taxon>Actinomycetes</taxon>
        <taxon>Micromonosporales</taxon>
        <taxon>Micromonosporaceae</taxon>
        <taxon>Longispora</taxon>
    </lineage>
</organism>
<dbReference type="InterPro" id="IPR028082">
    <property type="entry name" value="Peripla_BP_I"/>
</dbReference>
<feature type="chain" id="PRO_5039365337" evidence="5">
    <location>
        <begin position="18"/>
        <end position="376"/>
    </location>
</feature>
<dbReference type="PROSITE" id="PS51257">
    <property type="entry name" value="PROKAR_LIPOPROTEIN"/>
    <property type="match status" value="1"/>
</dbReference>
<dbReference type="GO" id="GO:0006865">
    <property type="term" value="P:amino acid transport"/>
    <property type="evidence" value="ECO:0007669"/>
    <property type="project" value="UniProtKB-KW"/>
</dbReference>
<dbReference type="CDD" id="cd06342">
    <property type="entry name" value="PBP1_ABC_LIVBP-like"/>
    <property type="match status" value="1"/>
</dbReference>
<evidence type="ECO:0000313" key="7">
    <source>
        <dbReference type="EMBL" id="MBG6134964.1"/>
    </source>
</evidence>
<dbReference type="Proteomes" id="UP000622552">
    <property type="component" value="Unassembled WGS sequence"/>
</dbReference>
<keyword evidence="3 5" id="KW-0732">Signal</keyword>
<evidence type="ECO:0000256" key="5">
    <source>
        <dbReference type="SAM" id="SignalP"/>
    </source>
</evidence>
<evidence type="ECO:0000313" key="8">
    <source>
        <dbReference type="Proteomes" id="UP000622552"/>
    </source>
</evidence>
<feature type="domain" description="Leucine-binding protein" evidence="6">
    <location>
        <begin position="33"/>
        <end position="350"/>
    </location>
</feature>
<dbReference type="PRINTS" id="PR00337">
    <property type="entry name" value="LEUILEVALBP"/>
</dbReference>
<dbReference type="PANTHER" id="PTHR47151:SF2">
    <property type="entry name" value="AMINO ACID BINDING PROTEIN"/>
    <property type="match status" value="1"/>
</dbReference>
<dbReference type="Gene3D" id="3.40.50.2300">
    <property type="match status" value="2"/>
</dbReference>
<dbReference type="EMBL" id="JADOUF010000001">
    <property type="protein sequence ID" value="MBG6134964.1"/>
    <property type="molecule type" value="Genomic_DNA"/>
</dbReference>
<evidence type="ECO:0000256" key="1">
    <source>
        <dbReference type="ARBA" id="ARBA00010062"/>
    </source>
</evidence>
<name>A0A8J7GAU0_9ACTN</name>
<dbReference type="InterPro" id="IPR000709">
    <property type="entry name" value="Leu_Ile_Val-bd"/>
</dbReference>
<protein>
    <submittedName>
        <fullName evidence="7">Branched-chain amino acid transport system substrate-binding protein</fullName>
    </submittedName>
</protein>
<gene>
    <name evidence="7" type="ORF">IW245_001158</name>
</gene>
<keyword evidence="2" id="KW-0813">Transport</keyword>
<keyword evidence="8" id="KW-1185">Reference proteome</keyword>
<dbReference type="AlphaFoldDB" id="A0A8J7GAU0"/>
<comment type="caution">
    <text evidence="7">The sequence shown here is derived from an EMBL/GenBank/DDBJ whole genome shotgun (WGS) entry which is preliminary data.</text>
</comment>
<dbReference type="RefSeq" id="WP_197002140.1">
    <property type="nucleotide sequence ID" value="NZ_BONS01000004.1"/>
</dbReference>
<proteinExistence type="inferred from homology"/>
<evidence type="ECO:0000256" key="3">
    <source>
        <dbReference type="ARBA" id="ARBA00022729"/>
    </source>
</evidence>
<reference evidence="7" key="1">
    <citation type="submission" date="2020-11" db="EMBL/GenBank/DDBJ databases">
        <title>Sequencing the genomes of 1000 actinobacteria strains.</title>
        <authorList>
            <person name="Klenk H.-P."/>
        </authorList>
    </citation>
    <scope>NUCLEOTIDE SEQUENCE</scope>
    <source>
        <strain evidence="7">DSM 45356</strain>
    </source>
</reference>
<evidence type="ECO:0000256" key="4">
    <source>
        <dbReference type="ARBA" id="ARBA00022970"/>
    </source>
</evidence>
<dbReference type="Pfam" id="PF13458">
    <property type="entry name" value="Peripla_BP_6"/>
    <property type="match status" value="1"/>
</dbReference>
<feature type="signal peptide" evidence="5">
    <location>
        <begin position="1"/>
        <end position="17"/>
    </location>
</feature>
<sequence>MRWFGVTALLVPALVTAGCVTSAEPQPTPCGKRIGVFGPLSGVSANLGRNVREGVELAVEQYNAAHRTCSVEMATFDSQGDPKQAPALAQRVVADPQLVGVVGPVFSGESQAAVPLLNQGQVVTISTSATETSLTSHGWTTFHRLLGNDAQQGPALGRYIEKVLHAEKVFVIDDTGAYGHGLAAQVIEALGHRVVRSATVRSKQLDFSEVVAQIVAAKPDTIFYGGYYDEAGGLLRQARDAGVTAAFVAGDGVKDEGFLTRAGQAAAEGAVITCPCHPPETAGGQFFAQYQERFGRRPVTYSAEAYDAANIFLHGLDAGRATRPDMVAYVNAYSGTGVTGAIRFTETGELVGSAGKVWAYRVHAGAIVTDRLIPEA</sequence>
<comment type="similarity">
    <text evidence="1">Belongs to the leucine-binding protein family.</text>
</comment>
<dbReference type="InterPro" id="IPR028081">
    <property type="entry name" value="Leu-bd"/>
</dbReference>
<dbReference type="SUPFAM" id="SSF53822">
    <property type="entry name" value="Periplasmic binding protein-like I"/>
    <property type="match status" value="1"/>
</dbReference>
<evidence type="ECO:0000256" key="2">
    <source>
        <dbReference type="ARBA" id="ARBA00022448"/>
    </source>
</evidence>
<evidence type="ECO:0000259" key="6">
    <source>
        <dbReference type="Pfam" id="PF13458"/>
    </source>
</evidence>
<keyword evidence="4" id="KW-0029">Amino-acid transport</keyword>
<dbReference type="PANTHER" id="PTHR47151">
    <property type="entry name" value="LEU/ILE/VAL-BINDING ABC TRANSPORTER SUBUNIT"/>
    <property type="match status" value="1"/>
</dbReference>